<evidence type="ECO:0000256" key="1">
    <source>
        <dbReference type="SAM" id="MobiDB-lite"/>
    </source>
</evidence>
<reference evidence="2 3" key="1">
    <citation type="submission" date="2023-03" db="EMBL/GenBank/DDBJ databases">
        <title>Whole genome sequencing of Methanotrichaceae archaeon M04Ac.</title>
        <authorList>
            <person name="Khomyakova M.A."/>
            <person name="Merkel A.Y."/>
            <person name="Slobodkin A.I."/>
        </authorList>
    </citation>
    <scope>NUCLEOTIDE SEQUENCE [LARGE SCALE GENOMIC DNA]</scope>
    <source>
        <strain evidence="2 3">M04Ac</strain>
    </source>
</reference>
<sequence length="97" mass="10422">MAIIEKCLEEAGESSLPPKTSSANRSPDPRPEGSPARSKPFAFLALMMLPLPSIALVQGGAGKALRTEDGWMEGDGPAAFEHIYSNLSSLNRYTQIF</sequence>
<name>A0ABT5XGH1_9EURY</name>
<dbReference type="Proteomes" id="UP001215956">
    <property type="component" value="Unassembled WGS sequence"/>
</dbReference>
<protein>
    <submittedName>
        <fullName evidence="2">Uncharacterized protein</fullName>
    </submittedName>
</protein>
<comment type="caution">
    <text evidence="2">The sequence shown here is derived from an EMBL/GenBank/DDBJ whole genome shotgun (WGS) entry which is preliminary data.</text>
</comment>
<dbReference type="RefSeq" id="WP_316969522.1">
    <property type="nucleotide sequence ID" value="NZ_JARFPL010000031.1"/>
</dbReference>
<dbReference type="EMBL" id="JARFPL010000031">
    <property type="protein sequence ID" value="MDF0593820.1"/>
    <property type="molecule type" value="Genomic_DNA"/>
</dbReference>
<organism evidence="2 3">
    <name type="scientific">Candidatus Methanocrinis alkalitolerans</name>
    <dbReference type="NCBI Taxonomy" id="3033395"/>
    <lineage>
        <taxon>Archaea</taxon>
        <taxon>Methanobacteriati</taxon>
        <taxon>Methanobacteriota</taxon>
        <taxon>Stenosarchaea group</taxon>
        <taxon>Methanomicrobia</taxon>
        <taxon>Methanotrichales</taxon>
        <taxon>Methanotrichaceae</taxon>
        <taxon>Methanocrinis</taxon>
    </lineage>
</organism>
<evidence type="ECO:0000313" key="3">
    <source>
        <dbReference type="Proteomes" id="UP001215956"/>
    </source>
</evidence>
<feature type="region of interest" description="Disordered" evidence="1">
    <location>
        <begin position="9"/>
        <end position="37"/>
    </location>
</feature>
<proteinExistence type="predicted"/>
<keyword evidence="3" id="KW-1185">Reference proteome</keyword>
<accession>A0ABT5XGH1</accession>
<gene>
    <name evidence="2" type="ORF">P0O24_09515</name>
</gene>
<evidence type="ECO:0000313" key="2">
    <source>
        <dbReference type="EMBL" id="MDF0593820.1"/>
    </source>
</evidence>